<reference evidence="1 2" key="1">
    <citation type="submission" date="2018-12" db="EMBL/GenBank/DDBJ databases">
        <authorList>
            <consortium name="Pathogen Informatics"/>
        </authorList>
    </citation>
    <scope>NUCLEOTIDE SEQUENCE [LARGE SCALE GENOMIC DNA]</scope>
    <source>
        <strain evidence="1 2">NCTC9695</strain>
    </source>
</reference>
<name>A0A447TEU4_CHRVL</name>
<dbReference type="InterPro" id="IPR011990">
    <property type="entry name" value="TPR-like_helical_dom_sf"/>
</dbReference>
<dbReference type="Gene3D" id="1.25.40.10">
    <property type="entry name" value="Tetratricopeptide repeat domain"/>
    <property type="match status" value="1"/>
</dbReference>
<dbReference type="Proteomes" id="UP000275777">
    <property type="component" value="Chromosome"/>
</dbReference>
<dbReference type="EMBL" id="LR134182">
    <property type="protein sequence ID" value="VEB43392.1"/>
    <property type="molecule type" value="Genomic_DNA"/>
</dbReference>
<protein>
    <submittedName>
        <fullName evidence="1">Cellulose synthase subunit BcsC</fullName>
    </submittedName>
</protein>
<evidence type="ECO:0000313" key="2">
    <source>
        <dbReference type="Proteomes" id="UP000275777"/>
    </source>
</evidence>
<gene>
    <name evidence="1" type="ORF">NCTC9695_03850</name>
</gene>
<evidence type="ECO:0000313" key="1">
    <source>
        <dbReference type="EMBL" id="VEB43392.1"/>
    </source>
</evidence>
<proteinExistence type="predicted"/>
<organism evidence="1 2">
    <name type="scientific">Chromobacterium violaceum</name>
    <dbReference type="NCBI Taxonomy" id="536"/>
    <lineage>
        <taxon>Bacteria</taxon>
        <taxon>Pseudomonadati</taxon>
        <taxon>Pseudomonadota</taxon>
        <taxon>Betaproteobacteria</taxon>
        <taxon>Neisseriales</taxon>
        <taxon>Chromobacteriaceae</taxon>
        <taxon>Chromobacterium</taxon>
    </lineage>
</organism>
<sequence>MPRDDRADAYYDQVLRLFGLGWLQGAFVSSAMASCCRMGGEMFRIASCIALSLLLAPARGAETADPAQALLEQARQWQFLERPLDGQHALDQLLRIAQPASNLHAEALTLQALGQLQSRQTEQARRTLARLRAQHPGYAGIARVERMFRLRGADSAALLRARALFEAGRAQEAYAAFDKLYQGRPPEGRWRWNIGKSSPGCRAMAGAARRPS</sequence>
<dbReference type="AlphaFoldDB" id="A0A447TEU4"/>
<dbReference type="SUPFAM" id="SSF48452">
    <property type="entry name" value="TPR-like"/>
    <property type="match status" value="1"/>
</dbReference>
<accession>A0A447TEU4</accession>
<dbReference type="PROSITE" id="PS51257">
    <property type="entry name" value="PROKAR_LIPOPROTEIN"/>
    <property type="match status" value="1"/>
</dbReference>